<evidence type="ECO:0000313" key="10">
    <source>
        <dbReference type="Proteomes" id="UP001634393"/>
    </source>
</evidence>
<dbReference type="AlphaFoldDB" id="A0ABD3S555"/>
<protein>
    <recommendedName>
        <fullName evidence="8">C-CAP/cofactor C-like domain-containing protein</fullName>
    </recommendedName>
</protein>
<dbReference type="Gene3D" id="2.160.20.70">
    <property type="match status" value="1"/>
</dbReference>
<dbReference type="InterPro" id="IPR012945">
    <property type="entry name" value="Tubulin-bd_cofactor_C_dom"/>
</dbReference>
<dbReference type="InterPro" id="IPR027684">
    <property type="entry name" value="TBCC"/>
</dbReference>
<comment type="similarity">
    <text evidence="2">Belongs to the TBCC family.</text>
</comment>
<feature type="region of interest" description="Disordered" evidence="7">
    <location>
        <begin position="26"/>
        <end position="46"/>
    </location>
</feature>
<evidence type="ECO:0000256" key="7">
    <source>
        <dbReference type="SAM" id="MobiDB-lite"/>
    </source>
</evidence>
<dbReference type="Proteomes" id="UP001634393">
    <property type="component" value="Unassembled WGS sequence"/>
</dbReference>
<keyword evidence="4" id="KW-0007">Acetylation</keyword>
<proteinExistence type="inferred from homology"/>
<keyword evidence="10" id="KW-1185">Reference proteome</keyword>
<dbReference type="InterPro" id="IPR017901">
    <property type="entry name" value="C-CAP_CF_C-like"/>
</dbReference>
<evidence type="ECO:0000256" key="6">
    <source>
        <dbReference type="ARBA" id="ARBA00026055"/>
    </source>
</evidence>
<evidence type="ECO:0000256" key="4">
    <source>
        <dbReference type="ARBA" id="ARBA00022990"/>
    </source>
</evidence>
<keyword evidence="3" id="KW-0963">Cytoplasm</keyword>
<evidence type="ECO:0000259" key="8">
    <source>
        <dbReference type="PROSITE" id="PS51329"/>
    </source>
</evidence>
<dbReference type="Pfam" id="PF07986">
    <property type="entry name" value="TBCC"/>
    <property type="match status" value="1"/>
</dbReference>
<evidence type="ECO:0000256" key="2">
    <source>
        <dbReference type="ARBA" id="ARBA00008848"/>
    </source>
</evidence>
<keyword evidence="5" id="KW-0143">Chaperone</keyword>
<dbReference type="PANTHER" id="PTHR15139">
    <property type="entry name" value="TUBULIN FOLDING COFACTOR C"/>
    <property type="match status" value="1"/>
</dbReference>
<comment type="caution">
    <text evidence="9">The sequence shown here is derived from an EMBL/GenBank/DDBJ whole genome shotgun (WGS) entry which is preliminary data.</text>
</comment>
<dbReference type="InterPro" id="IPR006599">
    <property type="entry name" value="CARP_motif"/>
</dbReference>
<organism evidence="9 10">
    <name type="scientific">Penstemon smallii</name>
    <dbReference type="NCBI Taxonomy" id="265156"/>
    <lineage>
        <taxon>Eukaryota</taxon>
        <taxon>Viridiplantae</taxon>
        <taxon>Streptophyta</taxon>
        <taxon>Embryophyta</taxon>
        <taxon>Tracheophyta</taxon>
        <taxon>Spermatophyta</taxon>
        <taxon>Magnoliopsida</taxon>
        <taxon>eudicotyledons</taxon>
        <taxon>Gunneridae</taxon>
        <taxon>Pentapetalae</taxon>
        <taxon>asterids</taxon>
        <taxon>lamiids</taxon>
        <taxon>Lamiales</taxon>
        <taxon>Plantaginaceae</taxon>
        <taxon>Cheloneae</taxon>
        <taxon>Penstemon</taxon>
    </lineage>
</organism>
<feature type="domain" description="C-CAP/cofactor C-like" evidence="8">
    <location>
        <begin position="139"/>
        <end position="312"/>
    </location>
</feature>
<comment type="subunit">
    <text evidence="6">Supercomplex made of cofactors A to E. Cofactors A and D function by capturing and stabilizing tubulin in a quasi-native conformation. Cofactor E binds to the cofactor D-tubulin complex; interaction with cofactor C then causes the release of tubulin polypeptides that are committed to the native state.</text>
</comment>
<reference evidence="9 10" key="1">
    <citation type="submission" date="2024-12" db="EMBL/GenBank/DDBJ databases">
        <title>The unique morphological basis and parallel evolutionary history of personate flowers in Penstemon.</title>
        <authorList>
            <person name="Depatie T.H."/>
            <person name="Wessinger C.A."/>
        </authorList>
    </citation>
    <scope>NUCLEOTIDE SEQUENCE [LARGE SCALE GENOMIC DNA]</scope>
    <source>
        <strain evidence="9">WTNN_2</strain>
        <tissue evidence="9">Leaf</tissue>
    </source>
</reference>
<dbReference type="Pfam" id="PF16752">
    <property type="entry name" value="TBCC_N"/>
    <property type="match status" value="1"/>
</dbReference>
<dbReference type="InterPro" id="IPR031925">
    <property type="entry name" value="TBCC_N"/>
</dbReference>
<gene>
    <name evidence="9" type="ORF">ACJIZ3_005525</name>
</gene>
<comment type="subcellular location">
    <subcellularLocation>
        <location evidence="1">Cytoplasm</location>
    </subcellularLocation>
</comment>
<dbReference type="Gene3D" id="1.20.58.1250">
    <property type="entry name" value="Tubulin Binding Cofactor C, N-terminal domain"/>
    <property type="match status" value="1"/>
</dbReference>
<dbReference type="InterPro" id="IPR038397">
    <property type="entry name" value="TBCC_N_sf"/>
</dbReference>
<evidence type="ECO:0000256" key="3">
    <source>
        <dbReference type="ARBA" id="ARBA00022490"/>
    </source>
</evidence>
<accession>A0ABD3S555</accession>
<sequence>MEDNERPSHDSTVPQTLEQKRAAMLERLSNRQHSRHSEKPVPNTATSFENTQSFLSQFSQSKLSIESHISQISQHTNPTHKPDLEPISLEISTLEKLVAENSYFLPPFEVRACLTTIALLKQSLDDITPKKKFSFKNKTSKKTTTVAQNQPVICNNEEKANAGYEKQGFGFRDRENEVLTKEFNRSEPEGQNGEFTLSGLRGCEIRLKGCLRSLFIDRLANCKVYVGAVMGSVLIEGAEGCVFILASHQIRIHNAKYCDFYLRVRSRPIIEDSCGVRFAPYCLSYEGLERDLEEANLGEETGNWMNVDDFRWLRAVQSPNWSVLPENERIGTLDASNVGGF</sequence>
<evidence type="ECO:0000256" key="5">
    <source>
        <dbReference type="ARBA" id="ARBA00023186"/>
    </source>
</evidence>
<evidence type="ECO:0000256" key="1">
    <source>
        <dbReference type="ARBA" id="ARBA00004496"/>
    </source>
</evidence>
<dbReference type="PANTHER" id="PTHR15139:SF0">
    <property type="entry name" value="TUBULIN-SPECIFIC CHAPERONE C"/>
    <property type="match status" value="1"/>
</dbReference>
<evidence type="ECO:0000313" key="9">
    <source>
        <dbReference type="EMBL" id="KAL3819620.1"/>
    </source>
</evidence>
<dbReference type="SMART" id="SM00673">
    <property type="entry name" value="CARP"/>
    <property type="match status" value="2"/>
</dbReference>
<name>A0ABD3S555_9LAMI</name>
<dbReference type="EMBL" id="JBJXBP010000007">
    <property type="protein sequence ID" value="KAL3819620.1"/>
    <property type="molecule type" value="Genomic_DNA"/>
</dbReference>
<dbReference type="GO" id="GO:0005737">
    <property type="term" value="C:cytoplasm"/>
    <property type="evidence" value="ECO:0007669"/>
    <property type="project" value="UniProtKB-SubCell"/>
</dbReference>
<dbReference type="InterPro" id="IPR016098">
    <property type="entry name" value="CAP/MinC_C"/>
</dbReference>
<dbReference type="PROSITE" id="PS51329">
    <property type="entry name" value="C_CAP_COFACTOR_C"/>
    <property type="match status" value="1"/>
</dbReference>